<protein>
    <submittedName>
        <fullName evidence="2">Uncharacterized protein</fullName>
    </submittedName>
</protein>
<evidence type="ECO:0000313" key="3">
    <source>
        <dbReference type="Proteomes" id="UP000030185"/>
    </source>
</evidence>
<feature type="chain" id="PRO_5001937016" evidence="1">
    <location>
        <begin position="19"/>
        <end position="224"/>
    </location>
</feature>
<dbReference type="RefSeq" id="WP_156140245.1">
    <property type="nucleotide sequence ID" value="NZ_BBLT01000001.1"/>
</dbReference>
<dbReference type="Proteomes" id="UP000030185">
    <property type="component" value="Unassembled WGS sequence"/>
</dbReference>
<dbReference type="AlphaFoldDB" id="A0A098L982"/>
<gene>
    <name evidence="2" type="ORF">MYP_378</name>
</gene>
<reference evidence="2 3" key="1">
    <citation type="submission" date="2014-09" db="EMBL/GenBank/DDBJ databases">
        <title>Sporocytophaga myxococcoides PG-01 genome sequencing.</title>
        <authorList>
            <person name="Liu L."/>
            <person name="Gao P.J."/>
            <person name="Chen G.J."/>
            <person name="Wang L.S."/>
        </authorList>
    </citation>
    <scope>NUCLEOTIDE SEQUENCE [LARGE SCALE GENOMIC DNA]</scope>
    <source>
        <strain evidence="2 3">PG-01</strain>
    </source>
</reference>
<sequence length="224" mass="26674">MKLSLTFLALIISQLAFSQSESDKKLLKKDKYGEVYITHDTSRIEYKWLIPSYPDDNLHIYQEYYQHIKENINSALKFSNKLNNLSKWTPIYKINNKYYLYGPSDWMYNFGFIINDSTILRQFSDGPGVFVILNSNKVSDKVYQYKTLDYYKKETNISIYIIDQTNEIAVWKFETQDEVQYELMINSNNIKKFPLVIRNCGNVKCVTEYEFIQPDFEKLIKTVR</sequence>
<evidence type="ECO:0000256" key="1">
    <source>
        <dbReference type="SAM" id="SignalP"/>
    </source>
</evidence>
<evidence type="ECO:0000313" key="2">
    <source>
        <dbReference type="EMBL" id="GAL83152.1"/>
    </source>
</evidence>
<keyword evidence="1" id="KW-0732">Signal</keyword>
<organism evidence="2 3">
    <name type="scientific">Sporocytophaga myxococcoides</name>
    <dbReference type="NCBI Taxonomy" id="153721"/>
    <lineage>
        <taxon>Bacteria</taxon>
        <taxon>Pseudomonadati</taxon>
        <taxon>Bacteroidota</taxon>
        <taxon>Cytophagia</taxon>
        <taxon>Cytophagales</taxon>
        <taxon>Cytophagaceae</taxon>
        <taxon>Sporocytophaga</taxon>
    </lineage>
</organism>
<dbReference type="eggNOG" id="ENOG502ZR06">
    <property type="taxonomic scope" value="Bacteria"/>
</dbReference>
<dbReference type="EMBL" id="BBLT01000001">
    <property type="protein sequence ID" value="GAL83152.1"/>
    <property type="molecule type" value="Genomic_DNA"/>
</dbReference>
<proteinExistence type="predicted"/>
<feature type="signal peptide" evidence="1">
    <location>
        <begin position="1"/>
        <end position="18"/>
    </location>
</feature>
<dbReference type="STRING" id="153721.MYP_378"/>
<dbReference type="OrthoDB" id="794410at2"/>
<keyword evidence="3" id="KW-1185">Reference proteome</keyword>
<comment type="caution">
    <text evidence="2">The sequence shown here is derived from an EMBL/GenBank/DDBJ whole genome shotgun (WGS) entry which is preliminary data.</text>
</comment>
<accession>A0A098L982</accession>
<name>A0A098L982_9BACT</name>